<feature type="binding site" evidence="7">
    <location>
        <position position="94"/>
    </location>
    <ligand>
        <name>ATP</name>
        <dbReference type="ChEBI" id="CHEBI:30616"/>
    </ligand>
</feature>
<dbReference type="NCBIfam" id="TIGR01016">
    <property type="entry name" value="sucCoAbeta"/>
    <property type="match status" value="1"/>
</dbReference>
<keyword evidence="11" id="KW-1185">Reference proteome</keyword>
<dbReference type="InterPro" id="IPR017866">
    <property type="entry name" value="Succ-CoA_synthase_bsu_CS"/>
</dbReference>
<dbReference type="GO" id="GO:0004775">
    <property type="term" value="F:succinate-CoA ligase (ADP-forming) activity"/>
    <property type="evidence" value="ECO:0007669"/>
    <property type="project" value="UniProtKB-UniRule"/>
</dbReference>
<evidence type="ECO:0000256" key="7">
    <source>
        <dbReference type="HAMAP-Rule" id="MF_00558"/>
    </source>
</evidence>
<evidence type="ECO:0000256" key="2">
    <source>
        <dbReference type="ARBA" id="ARBA00022532"/>
    </source>
</evidence>
<dbReference type="AlphaFoldDB" id="A0A0S6W044"/>
<dbReference type="FunFam" id="3.30.470.20:FF:000002">
    <property type="entry name" value="Succinate--CoA ligase [ADP-forming] subunit beta"/>
    <property type="match status" value="1"/>
</dbReference>
<dbReference type="HAMAP" id="MF_00558">
    <property type="entry name" value="Succ_CoA_beta"/>
    <property type="match status" value="1"/>
</dbReference>
<dbReference type="PROSITE" id="PS01217">
    <property type="entry name" value="SUCCINYL_COA_LIG_3"/>
    <property type="match status" value="1"/>
</dbReference>
<dbReference type="GO" id="GO:0004776">
    <property type="term" value="F:succinate-CoA ligase (GDP-forming) activity"/>
    <property type="evidence" value="ECO:0007669"/>
    <property type="project" value="RHEA"/>
</dbReference>
<evidence type="ECO:0000256" key="6">
    <source>
        <dbReference type="ARBA" id="ARBA00022842"/>
    </source>
</evidence>
<dbReference type="PIRSF" id="PIRSF001554">
    <property type="entry name" value="SucCS_beta"/>
    <property type="match status" value="1"/>
</dbReference>
<dbReference type="HOGENOM" id="CLU_037430_0_2_0"/>
<gene>
    <name evidence="7" type="primary">sucC</name>
    <name evidence="10" type="ORF">U14_04224</name>
</gene>
<evidence type="ECO:0000259" key="9">
    <source>
        <dbReference type="PROSITE" id="PS50975"/>
    </source>
</evidence>
<dbReference type="PROSITE" id="PS50975">
    <property type="entry name" value="ATP_GRASP"/>
    <property type="match status" value="1"/>
</dbReference>
<comment type="subunit">
    <text evidence="7">Heterotetramer of two alpha and two beta subunits.</text>
</comment>
<evidence type="ECO:0000313" key="11">
    <source>
        <dbReference type="Proteomes" id="UP000030700"/>
    </source>
</evidence>
<dbReference type="InterPro" id="IPR005809">
    <property type="entry name" value="Succ_CoA_ligase-like_bsu"/>
</dbReference>
<feature type="binding site" evidence="7">
    <location>
        <begin position="313"/>
        <end position="315"/>
    </location>
    <ligand>
        <name>substrate</name>
        <note>ligand shared with subunit alpha</note>
    </ligand>
</feature>
<dbReference type="InterPro" id="IPR016102">
    <property type="entry name" value="Succinyl-CoA_synth-like"/>
</dbReference>
<reference evidence="10" key="1">
    <citation type="journal article" date="2015" name="PeerJ">
        <title>First genomic representation of candidate bacterial phylum KSB3 points to enhanced environmental sensing as a trigger of wastewater bulking.</title>
        <authorList>
            <person name="Sekiguchi Y."/>
            <person name="Ohashi A."/>
            <person name="Parks D.H."/>
            <person name="Yamauchi T."/>
            <person name="Tyson G.W."/>
            <person name="Hugenholtz P."/>
        </authorList>
    </citation>
    <scope>NUCLEOTIDE SEQUENCE [LARGE SCALE GENOMIC DNA]</scope>
</reference>
<dbReference type="GO" id="GO:0006099">
    <property type="term" value="P:tricarboxylic acid cycle"/>
    <property type="evidence" value="ECO:0007669"/>
    <property type="project" value="UniProtKB-UniRule"/>
</dbReference>
<dbReference type="FunFam" id="3.40.50.261:FF:000001">
    <property type="entry name" value="Succinate--CoA ligase [ADP-forming] subunit beta"/>
    <property type="match status" value="1"/>
</dbReference>
<accession>A0A0S6W044</accession>
<dbReference type="Gene3D" id="3.30.1490.20">
    <property type="entry name" value="ATP-grasp fold, A domain"/>
    <property type="match status" value="1"/>
</dbReference>
<evidence type="ECO:0000256" key="5">
    <source>
        <dbReference type="ARBA" id="ARBA00022741"/>
    </source>
</evidence>
<dbReference type="Proteomes" id="UP000030700">
    <property type="component" value="Unassembled WGS sequence"/>
</dbReference>
<keyword evidence="2 7" id="KW-0816">Tricarboxylic acid cycle</keyword>
<dbReference type="Pfam" id="PF08442">
    <property type="entry name" value="ATP-grasp_2"/>
    <property type="match status" value="1"/>
</dbReference>
<feature type="binding site" evidence="7">
    <location>
        <position position="99"/>
    </location>
    <ligand>
        <name>ATP</name>
        <dbReference type="ChEBI" id="CHEBI:30616"/>
    </ligand>
</feature>
<dbReference type="InterPro" id="IPR013815">
    <property type="entry name" value="ATP_grasp_subdomain_1"/>
</dbReference>
<dbReference type="Gene3D" id="3.40.50.261">
    <property type="entry name" value="Succinyl-CoA synthetase domains"/>
    <property type="match status" value="1"/>
</dbReference>
<name>A0A0S6W044_9BACT</name>
<dbReference type="GO" id="GO:0005829">
    <property type="term" value="C:cytosol"/>
    <property type="evidence" value="ECO:0007669"/>
    <property type="project" value="TreeGrafter"/>
</dbReference>
<feature type="binding site" evidence="7">
    <location>
        <position position="191"/>
    </location>
    <ligand>
        <name>Mg(2+)</name>
        <dbReference type="ChEBI" id="CHEBI:18420"/>
    </ligand>
</feature>
<protein>
    <recommendedName>
        <fullName evidence="7">Succinate--CoA ligase [ADP-forming] subunit beta</fullName>
        <ecNumber evidence="7">6.2.1.5</ecNumber>
    </recommendedName>
    <alternativeName>
        <fullName evidence="7">Succinyl-CoA synthetase subunit beta</fullName>
        <shortName evidence="7">SCS-beta</shortName>
    </alternativeName>
</protein>
<keyword evidence="4 7" id="KW-0479">Metal-binding</keyword>
<sequence>MNIHEYQAKQLFARYQIPIPNERICVTVQEVKHAFLTINRPMVIKAQVHAGGRGKAGGVKIASTLQEAEENARQILGMTIKGLKVETVLVSPAADIKRETYVGLVADRNTKNIVMMASAEGGVDIEKLAATAPEKIVKVEINPEVGLLDFQARNVAFHLFPDSALATKATKILKQLYACYIHSDASLAEINPLIETPDGEILALDAKINLDDNALYRHQEFEAFRDITADEQKELDAKNKGLSYIKLDGDIGCIVNGAGLAMATMDVIQLYGGRPANFLDIGGSSSPQKVIDAMTILLDDSNVKVVMINIFGGITRCDDVAKGLLTAMNQMEIAVPIVARLTGTNEQEGHEILKGNHRLLTASSMREAAQMAIAAIK</sequence>
<dbReference type="InterPro" id="IPR005811">
    <property type="entry name" value="SUCC_ACL_C"/>
</dbReference>
<organism evidence="10">
    <name type="scientific">Candidatus Moduliflexus flocculans</name>
    <dbReference type="NCBI Taxonomy" id="1499966"/>
    <lineage>
        <taxon>Bacteria</taxon>
        <taxon>Candidatus Moduliflexota</taxon>
        <taxon>Candidatus Moduliflexia</taxon>
        <taxon>Candidatus Moduliflexales</taxon>
        <taxon>Candidatus Moduliflexaceae</taxon>
    </lineage>
</organism>
<feature type="binding site" evidence="7">
    <location>
        <position position="205"/>
    </location>
    <ligand>
        <name>Mg(2+)</name>
        <dbReference type="ChEBI" id="CHEBI:18420"/>
    </ligand>
</feature>
<proteinExistence type="inferred from homology"/>
<dbReference type="PANTHER" id="PTHR11815:SF10">
    <property type="entry name" value="SUCCINATE--COA LIGASE [GDP-FORMING] SUBUNIT BETA, MITOCHONDRIAL"/>
    <property type="match status" value="1"/>
</dbReference>
<evidence type="ECO:0000256" key="4">
    <source>
        <dbReference type="ARBA" id="ARBA00022723"/>
    </source>
</evidence>
<dbReference type="EC" id="6.2.1.5" evidence="7"/>
<comment type="pathway">
    <text evidence="7">Carbohydrate metabolism; tricarboxylic acid cycle; succinate from succinyl-CoA (ligase route): step 1/1.</text>
</comment>
<dbReference type="InterPro" id="IPR011761">
    <property type="entry name" value="ATP-grasp"/>
</dbReference>
<evidence type="ECO:0000256" key="3">
    <source>
        <dbReference type="ARBA" id="ARBA00022598"/>
    </source>
</evidence>
<comment type="function">
    <text evidence="7">Succinyl-CoA synthetase functions in the citric acid cycle (TCA), coupling the hydrolysis of succinyl-CoA to the synthesis of either ATP or GTP and thus represents the only step of substrate-level phosphorylation in the TCA. The beta subunit provides nucleotide specificity of the enzyme and binds the substrate succinate, while the binding sites for coenzyme A and phosphate are found in the alpha subunit.</text>
</comment>
<dbReference type="SUPFAM" id="SSF52210">
    <property type="entry name" value="Succinyl-CoA synthetase domains"/>
    <property type="match status" value="1"/>
</dbReference>
<keyword evidence="5 7" id="KW-0547">Nucleotide-binding</keyword>
<comment type="catalytic activity">
    <reaction evidence="7">
        <text>succinate + ATP + CoA = succinyl-CoA + ADP + phosphate</text>
        <dbReference type="Rhea" id="RHEA:17661"/>
        <dbReference type="ChEBI" id="CHEBI:30031"/>
        <dbReference type="ChEBI" id="CHEBI:30616"/>
        <dbReference type="ChEBI" id="CHEBI:43474"/>
        <dbReference type="ChEBI" id="CHEBI:57287"/>
        <dbReference type="ChEBI" id="CHEBI:57292"/>
        <dbReference type="ChEBI" id="CHEBI:456216"/>
        <dbReference type="EC" id="6.2.1.5"/>
    </reaction>
</comment>
<feature type="binding site" evidence="7">
    <location>
        <position position="256"/>
    </location>
    <ligand>
        <name>substrate</name>
        <note>ligand shared with subunit alpha</note>
    </ligand>
</feature>
<keyword evidence="3 7" id="KW-0436">Ligase</keyword>
<dbReference type="PANTHER" id="PTHR11815">
    <property type="entry name" value="SUCCINYL-COA SYNTHETASE BETA CHAIN"/>
    <property type="match status" value="1"/>
</dbReference>
<dbReference type="InterPro" id="IPR013650">
    <property type="entry name" value="ATP-grasp_succ-CoA_synth-type"/>
</dbReference>
<dbReference type="Gene3D" id="3.30.470.20">
    <property type="entry name" value="ATP-grasp fold, B domain"/>
    <property type="match status" value="1"/>
</dbReference>
<evidence type="ECO:0000256" key="1">
    <source>
        <dbReference type="ARBA" id="ARBA00009182"/>
    </source>
</evidence>
<feature type="domain" description="ATP-grasp" evidence="9">
    <location>
        <begin position="9"/>
        <end position="219"/>
    </location>
</feature>
<comment type="caution">
    <text evidence="7">Lacks conserved residue(s) required for the propagation of feature annotation.</text>
</comment>
<dbReference type="GO" id="GO:0000287">
    <property type="term" value="F:magnesium ion binding"/>
    <property type="evidence" value="ECO:0007669"/>
    <property type="project" value="UniProtKB-UniRule"/>
</dbReference>
<comment type="cofactor">
    <cofactor evidence="7">
        <name>Mg(2+)</name>
        <dbReference type="ChEBI" id="CHEBI:18420"/>
    </cofactor>
    <text evidence="7">Binds 1 Mg(2+) ion per subunit.</text>
</comment>
<feature type="binding site" evidence="7">
    <location>
        <begin position="52"/>
        <end position="54"/>
    </location>
    <ligand>
        <name>ATP</name>
        <dbReference type="ChEBI" id="CHEBI:30616"/>
    </ligand>
</feature>
<keyword evidence="7 8" id="KW-0067">ATP-binding</keyword>
<evidence type="ECO:0000313" key="10">
    <source>
        <dbReference type="EMBL" id="GAK52965.1"/>
    </source>
</evidence>
<dbReference type="EMBL" id="DF820459">
    <property type="protein sequence ID" value="GAK52965.1"/>
    <property type="molecule type" value="Genomic_DNA"/>
</dbReference>
<dbReference type="GO" id="GO:0042709">
    <property type="term" value="C:succinate-CoA ligase complex"/>
    <property type="evidence" value="ECO:0007669"/>
    <property type="project" value="TreeGrafter"/>
</dbReference>
<comment type="catalytic activity">
    <reaction evidence="7">
        <text>GTP + succinate + CoA = succinyl-CoA + GDP + phosphate</text>
        <dbReference type="Rhea" id="RHEA:22120"/>
        <dbReference type="ChEBI" id="CHEBI:30031"/>
        <dbReference type="ChEBI" id="CHEBI:37565"/>
        <dbReference type="ChEBI" id="CHEBI:43474"/>
        <dbReference type="ChEBI" id="CHEBI:57287"/>
        <dbReference type="ChEBI" id="CHEBI:57292"/>
        <dbReference type="ChEBI" id="CHEBI:58189"/>
    </reaction>
</comment>
<feature type="binding site" evidence="7">
    <location>
        <position position="45"/>
    </location>
    <ligand>
        <name>ATP</name>
        <dbReference type="ChEBI" id="CHEBI:30616"/>
    </ligand>
</feature>
<dbReference type="GO" id="GO:0006104">
    <property type="term" value="P:succinyl-CoA metabolic process"/>
    <property type="evidence" value="ECO:0007669"/>
    <property type="project" value="TreeGrafter"/>
</dbReference>
<comment type="similarity">
    <text evidence="1 7">Belongs to the succinate/malate CoA ligase beta subunit family.</text>
</comment>
<dbReference type="GO" id="GO:0005524">
    <property type="term" value="F:ATP binding"/>
    <property type="evidence" value="ECO:0007669"/>
    <property type="project" value="UniProtKB-UniRule"/>
</dbReference>
<dbReference type="STRING" id="1499966.U14_04224"/>
<dbReference type="UniPathway" id="UPA00223">
    <property type="reaction ID" value="UER00999"/>
</dbReference>
<keyword evidence="6 7" id="KW-0460">Magnesium</keyword>
<dbReference type="SUPFAM" id="SSF56059">
    <property type="entry name" value="Glutathione synthetase ATP-binding domain-like"/>
    <property type="match status" value="1"/>
</dbReference>
<dbReference type="Pfam" id="PF00549">
    <property type="entry name" value="Ligase_CoA"/>
    <property type="match status" value="1"/>
</dbReference>
<dbReference type="NCBIfam" id="NF001913">
    <property type="entry name" value="PRK00696.1"/>
    <property type="match status" value="1"/>
</dbReference>
<evidence type="ECO:0000256" key="8">
    <source>
        <dbReference type="PROSITE-ProRule" id="PRU00409"/>
    </source>
</evidence>